<evidence type="ECO:0000256" key="14">
    <source>
        <dbReference type="ARBA" id="ARBA00068217"/>
    </source>
</evidence>
<dbReference type="InterPro" id="IPR053896">
    <property type="entry name" value="BTN3A2-like_Ig-C"/>
</dbReference>
<sequence>MCFISSACIQPIREQNISILFFFQIHIFVMLDLSQVCLDIQKKEVQGIVGSSVELSCIYPGGSSFDLNDFFIYWQTNEPQTVVAYLSENSSWRHEDNRYQHRAQLSLDSMKRGNFSLHLYNITPQDEQTYQCLVFSKPQELKKVWEVDVILHVAANYSMPIVSTPIRPSQDEELTFTCRSTNGYPRPNVYWINQTDNSLLDKALQNSTVSMNEQGLYDVVSTLRVQWAPNVNVQCCIENVILHQNLTVSSHPGEAPGPN</sequence>
<dbReference type="Proteomes" id="UP000007646">
    <property type="component" value="Unassembled WGS sequence"/>
</dbReference>
<proteinExistence type="inferred from homology"/>
<evidence type="ECO:0000256" key="5">
    <source>
        <dbReference type="ARBA" id="ARBA00022729"/>
    </source>
</evidence>
<keyword evidence="6" id="KW-0391">Immunity</keyword>
<keyword evidence="20" id="KW-1185">Reference proteome</keyword>
<keyword evidence="5" id="KW-0732">Signal</keyword>
<keyword evidence="4" id="KW-0812">Transmembrane</keyword>
<evidence type="ECO:0000313" key="19">
    <source>
        <dbReference type="Ensembl" id="ENSLAFP00000013430.2"/>
    </source>
</evidence>
<dbReference type="GO" id="GO:0001817">
    <property type="term" value="P:regulation of cytokine production"/>
    <property type="evidence" value="ECO:0007669"/>
    <property type="project" value="TreeGrafter"/>
</dbReference>
<keyword evidence="3" id="KW-1003">Cell membrane</keyword>
<evidence type="ECO:0000256" key="1">
    <source>
        <dbReference type="ARBA" id="ARBA00004251"/>
    </source>
</evidence>
<evidence type="ECO:0000256" key="10">
    <source>
        <dbReference type="ARBA" id="ARBA00023136"/>
    </source>
</evidence>
<dbReference type="PANTHER" id="PTHR24100">
    <property type="entry name" value="BUTYROPHILIN"/>
    <property type="match status" value="1"/>
</dbReference>
<dbReference type="FunCoup" id="G3TG53">
    <property type="interactions" value="94"/>
</dbReference>
<keyword evidence="8" id="KW-1133">Transmembrane helix</keyword>
<dbReference type="GO" id="GO:0042104">
    <property type="term" value="P:positive regulation of activated T cell proliferation"/>
    <property type="evidence" value="ECO:0007669"/>
    <property type="project" value="UniProtKB-ARBA"/>
</dbReference>
<evidence type="ECO:0000256" key="6">
    <source>
        <dbReference type="ARBA" id="ARBA00022859"/>
    </source>
</evidence>
<dbReference type="STRING" id="9785.ENSLAFP00000013430"/>
<protein>
    <recommendedName>
        <fullName evidence="14">ICOS ligand</fullName>
    </recommendedName>
    <alternativeName>
        <fullName evidence="16">B7 homolog 2</fullName>
    </alternativeName>
    <alternativeName>
        <fullName evidence="15">B7-like protein Gl50</fullName>
    </alternativeName>
    <alternativeName>
        <fullName evidence="17">B7-related protein 1</fullName>
    </alternativeName>
</protein>
<dbReference type="Gene3D" id="2.60.40.10">
    <property type="entry name" value="Immunoglobulins"/>
    <property type="match status" value="2"/>
</dbReference>
<dbReference type="Ensembl" id="ENSLAFT00000016006.2">
    <property type="protein sequence ID" value="ENSLAFP00000013430.2"/>
    <property type="gene ID" value="ENSLAFG00000016007.2"/>
</dbReference>
<evidence type="ECO:0000256" key="8">
    <source>
        <dbReference type="ARBA" id="ARBA00022989"/>
    </source>
</evidence>
<keyword evidence="7" id="KW-0075">B-cell activation</keyword>
<evidence type="ECO:0000256" key="9">
    <source>
        <dbReference type="ARBA" id="ARBA00023130"/>
    </source>
</evidence>
<dbReference type="SMART" id="SM00409">
    <property type="entry name" value="IG"/>
    <property type="match status" value="2"/>
</dbReference>
<dbReference type="InterPro" id="IPR013783">
    <property type="entry name" value="Ig-like_fold"/>
</dbReference>
<dbReference type="GeneTree" id="ENSGT00940000161590"/>
<evidence type="ECO:0000256" key="7">
    <source>
        <dbReference type="ARBA" id="ARBA00022936"/>
    </source>
</evidence>
<reference evidence="19" key="2">
    <citation type="submission" date="2025-08" db="UniProtKB">
        <authorList>
            <consortium name="Ensembl"/>
        </authorList>
    </citation>
    <scope>IDENTIFICATION</scope>
    <source>
        <strain evidence="19">Isolate ISIS603380</strain>
    </source>
</reference>
<reference evidence="19" key="3">
    <citation type="submission" date="2025-09" db="UniProtKB">
        <authorList>
            <consortium name="Ensembl"/>
        </authorList>
    </citation>
    <scope>IDENTIFICATION</scope>
    <source>
        <strain evidence="19">Isolate ISIS603380</strain>
    </source>
</reference>
<evidence type="ECO:0000256" key="11">
    <source>
        <dbReference type="ARBA" id="ARBA00023157"/>
    </source>
</evidence>
<dbReference type="PANTHER" id="PTHR24100:SF151">
    <property type="entry name" value="ICOS LIGAND"/>
    <property type="match status" value="1"/>
</dbReference>
<feature type="domain" description="Ig-like" evidence="18">
    <location>
        <begin position="160"/>
        <end position="247"/>
    </location>
</feature>
<dbReference type="FunFam" id="2.60.40.10:FF:000996">
    <property type="entry name" value="ICOS ligand isoform X2"/>
    <property type="match status" value="1"/>
</dbReference>
<dbReference type="InterPro" id="IPR003599">
    <property type="entry name" value="Ig_sub"/>
</dbReference>
<keyword evidence="13" id="KW-0393">Immunoglobulin domain</keyword>
<evidence type="ECO:0000256" key="4">
    <source>
        <dbReference type="ARBA" id="ARBA00022692"/>
    </source>
</evidence>
<keyword evidence="12" id="KW-0325">Glycoprotein</keyword>
<accession>G3TG53</accession>
<dbReference type="Pfam" id="PF22705">
    <property type="entry name" value="C2-set_3"/>
    <property type="match status" value="1"/>
</dbReference>
<dbReference type="GO" id="GO:0002250">
    <property type="term" value="P:adaptive immune response"/>
    <property type="evidence" value="ECO:0007669"/>
    <property type="project" value="UniProtKB-KW"/>
</dbReference>
<dbReference type="PROSITE" id="PS50835">
    <property type="entry name" value="IG_LIKE"/>
    <property type="match status" value="2"/>
</dbReference>
<name>G3TG53_LOXAF</name>
<keyword evidence="10" id="KW-0472">Membrane</keyword>
<reference evidence="19 20" key="1">
    <citation type="submission" date="2009-06" db="EMBL/GenBank/DDBJ databases">
        <title>The Genome Sequence of Loxodonta africana (African elephant).</title>
        <authorList>
            <person name="Di Palma F."/>
            <person name="Heiman D."/>
            <person name="Young S."/>
            <person name="Johnson J."/>
            <person name="Lander E.S."/>
            <person name="Lindblad-Toh K."/>
        </authorList>
    </citation>
    <scope>NUCLEOTIDE SEQUENCE [LARGE SCALE GENOMIC DNA]</scope>
    <source>
        <strain evidence="19 20">Isolate ISIS603380</strain>
    </source>
</reference>
<dbReference type="GO" id="GO:0042113">
    <property type="term" value="P:B cell activation"/>
    <property type="evidence" value="ECO:0007669"/>
    <property type="project" value="UniProtKB-KW"/>
</dbReference>
<dbReference type="eggNOG" id="ENOG502SQ2A">
    <property type="taxonomic scope" value="Eukaryota"/>
</dbReference>
<comment type="subcellular location">
    <subcellularLocation>
        <location evidence="1">Cell membrane</location>
        <topology evidence="1">Single-pass type I membrane protein</topology>
    </subcellularLocation>
</comment>
<evidence type="ECO:0000256" key="17">
    <source>
        <dbReference type="ARBA" id="ARBA00082272"/>
    </source>
</evidence>
<comment type="similarity">
    <text evidence="2">Belongs to the immunoglobulin superfamily. BTN/MOG family.</text>
</comment>
<dbReference type="SUPFAM" id="SSF48726">
    <property type="entry name" value="Immunoglobulin"/>
    <property type="match status" value="2"/>
</dbReference>
<evidence type="ECO:0000256" key="2">
    <source>
        <dbReference type="ARBA" id="ARBA00007591"/>
    </source>
</evidence>
<dbReference type="OMA" id="KATSNMQ"/>
<evidence type="ECO:0000259" key="18">
    <source>
        <dbReference type="PROSITE" id="PS50835"/>
    </source>
</evidence>
<dbReference type="InterPro" id="IPR007110">
    <property type="entry name" value="Ig-like_dom"/>
</dbReference>
<dbReference type="InParanoid" id="G3TG53"/>
<evidence type="ECO:0000256" key="16">
    <source>
        <dbReference type="ARBA" id="ARBA00081259"/>
    </source>
</evidence>
<dbReference type="InterPro" id="IPR013106">
    <property type="entry name" value="Ig_V-set"/>
</dbReference>
<dbReference type="SMART" id="SM00406">
    <property type="entry name" value="IGv"/>
    <property type="match status" value="1"/>
</dbReference>
<evidence type="ECO:0000256" key="15">
    <source>
        <dbReference type="ARBA" id="ARBA00080938"/>
    </source>
</evidence>
<dbReference type="AlphaFoldDB" id="G3TG53"/>
<keyword evidence="11" id="KW-1015">Disulfide bond</keyword>
<evidence type="ECO:0000256" key="13">
    <source>
        <dbReference type="ARBA" id="ARBA00023319"/>
    </source>
</evidence>
<keyword evidence="9" id="KW-1064">Adaptive immunity</keyword>
<dbReference type="InterPro" id="IPR036179">
    <property type="entry name" value="Ig-like_dom_sf"/>
</dbReference>
<dbReference type="GO" id="GO:0005102">
    <property type="term" value="F:signaling receptor binding"/>
    <property type="evidence" value="ECO:0007669"/>
    <property type="project" value="TreeGrafter"/>
</dbReference>
<dbReference type="HOGENOM" id="CLU_013137_8_2_1"/>
<feature type="domain" description="Ig-like" evidence="18">
    <location>
        <begin position="50"/>
        <end position="142"/>
    </location>
</feature>
<evidence type="ECO:0000313" key="20">
    <source>
        <dbReference type="Proteomes" id="UP000007646"/>
    </source>
</evidence>
<evidence type="ECO:0000256" key="3">
    <source>
        <dbReference type="ARBA" id="ARBA00022475"/>
    </source>
</evidence>
<dbReference type="Pfam" id="PF07686">
    <property type="entry name" value="V-set"/>
    <property type="match status" value="1"/>
</dbReference>
<organism evidence="19 20">
    <name type="scientific">Loxodonta africana</name>
    <name type="common">African elephant</name>
    <dbReference type="NCBI Taxonomy" id="9785"/>
    <lineage>
        <taxon>Eukaryota</taxon>
        <taxon>Metazoa</taxon>
        <taxon>Chordata</taxon>
        <taxon>Craniata</taxon>
        <taxon>Vertebrata</taxon>
        <taxon>Euteleostomi</taxon>
        <taxon>Mammalia</taxon>
        <taxon>Eutheria</taxon>
        <taxon>Afrotheria</taxon>
        <taxon>Proboscidea</taxon>
        <taxon>Elephantidae</taxon>
        <taxon>Loxodonta</taxon>
    </lineage>
</organism>
<evidence type="ECO:0000256" key="12">
    <source>
        <dbReference type="ARBA" id="ARBA00023180"/>
    </source>
</evidence>
<dbReference type="GO" id="GO:0050852">
    <property type="term" value="P:T cell receptor signaling pathway"/>
    <property type="evidence" value="ECO:0007669"/>
    <property type="project" value="TreeGrafter"/>
</dbReference>
<dbReference type="InterPro" id="IPR050504">
    <property type="entry name" value="IgSF_BTN/MOG"/>
</dbReference>
<dbReference type="GO" id="GO:0009897">
    <property type="term" value="C:external side of plasma membrane"/>
    <property type="evidence" value="ECO:0007669"/>
    <property type="project" value="TreeGrafter"/>
</dbReference>